<dbReference type="EMBL" id="CANTFK010000983">
    <property type="protein sequence ID" value="CAI5737346.1"/>
    <property type="molecule type" value="Genomic_DNA"/>
</dbReference>
<dbReference type="InterPro" id="IPR021109">
    <property type="entry name" value="Peptidase_aspartic_dom_sf"/>
</dbReference>
<dbReference type="PANTHER" id="PTHR15503:SF22">
    <property type="entry name" value="TRANSPOSON TY3-I GAG POLYPROTEIN"/>
    <property type="match status" value="1"/>
</dbReference>
<dbReference type="Proteomes" id="UP001159659">
    <property type="component" value="Unassembled WGS sequence"/>
</dbReference>
<protein>
    <recommendedName>
        <fullName evidence="2">Retrotransposon gag domain-containing protein</fullName>
    </recommendedName>
</protein>
<name>A0AAV0UPY5_9STRA</name>
<comment type="caution">
    <text evidence="3">The sequence shown here is derived from an EMBL/GenBank/DDBJ whole genome shotgun (WGS) entry which is preliminary data.</text>
</comment>
<dbReference type="Pfam" id="PF03732">
    <property type="entry name" value="Retrotrans_gag"/>
    <property type="match status" value="1"/>
</dbReference>
<proteinExistence type="predicted"/>
<evidence type="ECO:0000313" key="4">
    <source>
        <dbReference type="Proteomes" id="UP001159659"/>
    </source>
</evidence>
<dbReference type="InterPro" id="IPR005162">
    <property type="entry name" value="Retrotrans_gag_dom"/>
</dbReference>
<gene>
    <name evidence="3" type="ORF">PFR002_LOCUS8343</name>
</gene>
<reference evidence="3" key="1">
    <citation type="submission" date="2022-12" db="EMBL/GenBank/DDBJ databases">
        <authorList>
            <person name="Webb A."/>
        </authorList>
    </citation>
    <scope>NUCLEOTIDE SEQUENCE</scope>
    <source>
        <strain evidence="3">Pf2</strain>
    </source>
</reference>
<sequence>MENQNHLSEAQRLALDKLSAFVGPDQIEALLAQGPEVLNARLEAFMRYEATLLGQVHDQAASAAPTQYIPVPVPDAEPKACPLVLNVKTFEGKEGENLLLWIREVEMAMDAAMLVSDKQRVGLAISNLVCVFAPPNKAYRVRSRFLATRQGKKELSDYVHELRTLIAAMQQDPLAEEVRVTIFMEGLRTGVARTEVFRVQPSTFEEVVSIAFNAEFNFKSARYGLPWYQSNTSNRAEPMDLSQAEEAELQAAEQQGGKGKQGLAPGGSVDAHIEQDYKPGLLVVSATVKGLEKPWSILIDSGASGNYFRRRYLEGSQLYAEALEAQEGDSITVRLATGVRVTVPKVPLNLGVKFLDFNSVERCLVLDLDSRYDLILGMAWLERHEPWIDWRSKTLGATRNVPSEALESHEPTFARKQKCYWREPLTDSVSVLDIGVSELIKSDVNNNSVE</sequence>
<evidence type="ECO:0000313" key="3">
    <source>
        <dbReference type="EMBL" id="CAI5737346.1"/>
    </source>
</evidence>
<feature type="region of interest" description="Disordered" evidence="1">
    <location>
        <begin position="238"/>
        <end position="265"/>
    </location>
</feature>
<dbReference type="PANTHER" id="PTHR15503">
    <property type="entry name" value="LDOC1 RELATED"/>
    <property type="match status" value="1"/>
</dbReference>
<dbReference type="InterPro" id="IPR032567">
    <property type="entry name" value="RTL1-rel"/>
</dbReference>
<dbReference type="Gene3D" id="2.40.70.10">
    <property type="entry name" value="Acid Proteases"/>
    <property type="match status" value="1"/>
</dbReference>
<organism evidence="3 4">
    <name type="scientific">Peronospora farinosa</name>
    <dbReference type="NCBI Taxonomy" id="134698"/>
    <lineage>
        <taxon>Eukaryota</taxon>
        <taxon>Sar</taxon>
        <taxon>Stramenopiles</taxon>
        <taxon>Oomycota</taxon>
        <taxon>Peronosporomycetes</taxon>
        <taxon>Peronosporales</taxon>
        <taxon>Peronosporaceae</taxon>
        <taxon>Peronospora</taxon>
    </lineage>
</organism>
<feature type="domain" description="Retrotransposon gag" evidence="2">
    <location>
        <begin position="131"/>
        <end position="189"/>
    </location>
</feature>
<evidence type="ECO:0000256" key="1">
    <source>
        <dbReference type="SAM" id="MobiDB-lite"/>
    </source>
</evidence>
<dbReference type="AlphaFoldDB" id="A0AAV0UPY5"/>
<dbReference type="Pfam" id="PF08284">
    <property type="entry name" value="RVP_2"/>
    <property type="match status" value="1"/>
</dbReference>
<evidence type="ECO:0000259" key="2">
    <source>
        <dbReference type="Pfam" id="PF03732"/>
    </source>
</evidence>
<dbReference type="CDD" id="cd00303">
    <property type="entry name" value="retropepsin_like"/>
    <property type="match status" value="1"/>
</dbReference>
<accession>A0AAV0UPY5</accession>